<name>A0A0R1ZAF7_9LACO</name>
<proteinExistence type="predicted"/>
<dbReference type="RefSeq" id="WP_057906891.1">
    <property type="nucleotide sequence ID" value="NZ_AYYZ01000029.1"/>
</dbReference>
<reference evidence="1 2" key="1">
    <citation type="journal article" date="2015" name="Genome Announc.">
        <title>Expanding the biotechnology potential of lactobacilli through comparative genomics of 213 strains and associated genera.</title>
        <authorList>
            <person name="Sun Z."/>
            <person name="Harris H.M."/>
            <person name="McCann A."/>
            <person name="Guo C."/>
            <person name="Argimon S."/>
            <person name="Zhang W."/>
            <person name="Yang X."/>
            <person name="Jeffery I.B."/>
            <person name="Cooney J.C."/>
            <person name="Kagawa T.F."/>
            <person name="Liu W."/>
            <person name="Song Y."/>
            <person name="Salvetti E."/>
            <person name="Wrobel A."/>
            <person name="Rasinkangas P."/>
            <person name="Parkhill J."/>
            <person name="Rea M.C."/>
            <person name="O'Sullivan O."/>
            <person name="Ritari J."/>
            <person name="Douillard F.P."/>
            <person name="Paul Ross R."/>
            <person name="Yang R."/>
            <person name="Briner A.E."/>
            <person name="Felis G.E."/>
            <person name="de Vos W.M."/>
            <person name="Barrangou R."/>
            <person name="Klaenhammer T.R."/>
            <person name="Caufield P.W."/>
            <person name="Cui Y."/>
            <person name="Zhang H."/>
            <person name="O'Toole P.W."/>
        </authorList>
    </citation>
    <scope>NUCLEOTIDE SEQUENCE [LARGE SCALE GENOMIC DNA]</scope>
    <source>
        <strain evidence="1 2">DSM 20653</strain>
    </source>
</reference>
<comment type="caution">
    <text evidence="1">The sequence shown here is derived from an EMBL/GenBank/DDBJ whole genome shotgun (WGS) entry which is preliminary data.</text>
</comment>
<sequence length="296" mass="34991">MNEELIEKAQQAYDSGHYDQAVALMEEVYLKNKNFHNNYYLFKFLKKDQKWIEAVTVANEYLNEYIQNDDYFYQYFDCRLHAGDILGCFELLNRLDPYLNSIERQTLAKKIKSYPSYLSKKQQELKQETLRKLKYLGGFSVREQREILNNIKLLNPQELFLNCKTVFLDKDVPCVVRMSLLNTLRKVSNNQVKVLNLFNEVIQVDLSTLAPIEKFPIYVKIRQQILDSKEIAEPLKLRVFSEAKMKLFTIYPEITKIDQSELLEIALTRRQNLSAKGKILCSKIDEEIDRINDFKI</sequence>
<dbReference type="STRING" id="1423820.FC64_GL001041"/>
<protein>
    <recommendedName>
        <fullName evidence="3">TPR repeat-containing protein</fullName>
    </recommendedName>
</protein>
<gene>
    <name evidence="1" type="ORF">FC64_GL001041</name>
</gene>
<evidence type="ECO:0000313" key="2">
    <source>
        <dbReference type="Proteomes" id="UP000051291"/>
    </source>
</evidence>
<evidence type="ECO:0008006" key="3">
    <source>
        <dbReference type="Google" id="ProtNLM"/>
    </source>
</evidence>
<accession>A0A0R1ZAF7</accession>
<dbReference type="EMBL" id="AYYZ01000029">
    <property type="protein sequence ID" value="KRM51848.1"/>
    <property type="molecule type" value="Genomic_DNA"/>
</dbReference>
<keyword evidence="2" id="KW-1185">Reference proteome</keyword>
<dbReference type="InterPro" id="IPR011990">
    <property type="entry name" value="TPR-like_helical_dom_sf"/>
</dbReference>
<dbReference type="Gene3D" id="1.25.40.10">
    <property type="entry name" value="Tetratricopeptide repeat domain"/>
    <property type="match status" value="1"/>
</dbReference>
<dbReference type="Proteomes" id="UP000051291">
    <property type="component" value="Unassembled WGS sequence"/>
</dbReference>
<organism evidence="1 2">
    <name type="scientific">Ligilactobacillus araffinosus DSM 20653</name>
    <dbReference type="NCBI Taxonomy" id="1423820"/>
    <lineage>
        <taxon>Bacteria</taxon>
        <taxon>Bacillati</taxon>
        <taxon>Bacillota</taxon>
        <taxon>Bacilli</taxon>
        <taxon>Lactobacillales</taxon>
        <taxon>Lactobacillaceae</taxon>
        <taxon>Ligilactobacillus</taxon>
    </lineage>
</organism>
<dbReference type="AlphaFoldDB" id="A0A0R1ZAF7"/>
<dbReference type="PATRIC" id="fig|1423820.4.peg.1065"/>
<evidence type="ECO:0000313" key="1">
    <source>
        <dbReference type="EMBL" id="KRM51848.1"/>
    </source>
</evidence>